<keyword evidence="4 7" id="KW-1133">Transmembrane helix</keyword>
<evidence type="ECO:0000256" key="7">
    <source>
        <dbReference type="SAM" id="Phobius"/>
    </source>
</evidence>
<feature type="transmembrane region" description="Helical" evidence="7">
    <location>
        <begin position="272"/>
        <end position="296"/>
    </location>
</feature>
<evidence type="ECO:0000259" key="8">
    <source>
        <dbReference type="Pfam" id="PF02687"/>
    </source>
</evidence>
<name>A0A9X1DB87_9SPHN</name>
<comment type="caution">
    <text evidence="9">The sequence shown here is derived from an EMBL/GenBank/DDBJ whole genome shotgun (WGS) entry which is preliminary data.</text>
</comment>
<keyword evidence="9" id="KW-0131">Cell cycle</keyword>
<keyword evidence="3 7" id="KW-0812">Transmembrane</keyword>
<feature type="transmembrane region" description="Helical" evidence="7">
    <location>
        <begin position="171"/>
        <end position="198"/>
    </location>
</feature>
<dbReference type="Pfam" id="PF02687">
    <property type="entry name" value="FtsX"/>
    <property type="match status" value="1"/>
</dbReference>
<dbReference type="InterPro" id="IPR003838">
    <property type="entry name" value="ABC3_permease_C"/>
</dbReference>
<dbReference type="EMBL" id="JAHGAW010000004">
    <property type="protein sequence ID" value="MBT2186842.1"/>
    <property type="molecule type" value="Genomic_DNA"/>
</dbReference>
<protein>
    <submittedName>
        <fullName evidence="9">Cell division protein</fullName>
    </submittedName>
</protein>
<sequence>MAREPTQTAPRPYTPGSLLPQGRITGPMPWVIAIMMFLTVLATAAGLALDHAARSLSADVSDRVTIQIAEADAELRGRAVRRIVTLLGETEGVGNIAIVPEEELSAQLAPWLGSDMKINDIPLPALVDADLAVPQERRDERIAALDKAVKTINPQAKVEPHATYLAPLARLVGAIGLLSFGVVALMAIATGAVVVLAARGAHATHRGTIDIMHMLGATDTQVVRLFQERMTLDALFGAVVGFLAAVIIIMLVGRSMTAIASDLVQSASLPLAAWILLPLLPLLGVAVAFLSARFTLQRALRRSL</sequence>
<evidence type="ECO:0000256" key="1">
    <source>
        <dbReference type="ARBA" id="ARBA00004651"/>
    </source>
</evidence>
<evidence type="ECO:0000256" key="6">
    <source>
        <dbReference type="SAM" id="MobiDB-lite"/>
    </source>
</evidence>
<reference evidence="9" key="1">
    <citation type="submission" date="2021-05" db="EMBL/GenBank/DDBJ databases">
        <title>Genome of Sphingobium sp. strain.</title>
        <authorList>
            <person name="Fan R."/>
        </authorList>
    </citation>
    <scope>NUCLEOTIDE SEQUENCE</scope>
    <source>
        <strain evidence="9">H33</strain>
    </source>
</reference>
<dbReference type="Proteomes" id="UP001138757">
    <property type="component" value="Unassembled WGS sequence"/>
</dbReference>
<feature type="transmembrane region" description="Helical" evidence="7">
    <location>
        <begin position="234"/>
        <end position="252"/>
    </location>
</feature>
<keyword evidence="5 7" id="KW-0472">Membrane</keyword>
<dbReference type="PANTHER" id="PTHR47755:SF1">
    <property type="entry name" value="CELL DIVISION PROTEIN FTSX"/>
    <property type="match status" value="1"/>
</dbReference>
<accession>A0A9X1DB87</accession>
<evidence type="ECO:0000313" key="10">
    <source>
        <dbReference type="Proteomes" id="UP001138757"/>
    </source>
</evidence>
<comment type="subcellular location">
    <subcellularLocation>
        <location evidence="1">Cell membrane</location>
        <topology evidence="1">Multi-pass membrane protein</topology>
    </subcellularLocation>
</comment>
<evidence type="ECO:0000256" key="4">
    <source>
        <dbReference type="ARBA" id="ARBA00022989"/>
    </source>
</evidence>
<dbReference type="GO" id="GO:0051301">
    <property type="term" value="P:cell division"/>
    <property type="evidence" value="ECO:0007669"/>
    <property type="project" value="UniProtKB-KW"/>
</dbReference>
<dbReference type="RefSeq" id="WP_214622578.1">
    <property type="nucleotide sequence ID" value="NZ_JAHGAW010000004.1"/>
</dbReference>
<keyword evidence="2" id="KW-1003">Cell membrane</keyword>
<evidence type="ECO:0000256" key="5">
    <source>
        <dbReference type="ARBA" id="ARBA00023136"/>
    </source>
</evidence>
<evidence type="ECO:0000256" key="2">
    <source>
        <dbReference type="ARBA" id="ARBA00022475"/>
    </source>
</evidence>
<evidence type="ECO:0000256" key="3">
    <source>
        <dbReference type="ARBA" id="ARBA00022692"/>
    </source>
</evidence>
<dbReference type="PANTHER" id="PTHR47755">
    <property type="entry name" value="CELL DIVISION PROTEIN FTSX"/>
    <property type="match status" value="1"/>
</dbReference>
<gene>
    <name evidence="9" type="ORF">KK488_07745</name>
</gene>
<feature type="transmembrane region" description="Helical" evidence="7">
    <location>
        <begin position="30"/>
        <end position="49"/>
    </location>
</feature>
<feature type="domain" description="ABC3 transporter permease C-terminal" evidence="8">
    <location>
        <begin position="182"/>
        <end position="302"/>
    </location>
</feature>
<dbReference type="GO" id="GO:0032153">
    <property type="term" value="C:cell division site"/>
    <property type="evidence" value="ECO:0007669"/>
    <property type="project" value="TreeGrafter"/>
</dbReference>
<dbReference type="InterPro" id="IPR004513">
    <property type="entry name" value="FtsX"/>
</dbReference>
<keyword evidence="10" id="KW-1185">Reference proteome</keyword>
<proteinExistence type="predicted"/>
<dbReference type="GO" id="GO:0005886">
    <property type="term" value="C:plasma membrane"/>
    <property type="evidence" value="ECO:0007669"/>
    <property type="project" value="UniProtKB-SubCell"/>
</dbReference>
<dbReference type="AlphaFoldDB" id="A0A9X1DB87"/>
<feature type="region of interest" description="Disordered" evidence="6">
    <location>
        <begin position="1"/>
        <end position="20"/>
    </location>
</feature>
<organism evidence="9 10">
    <name type="scientific">Sphingobium nicotianae</name>
    <dbReference type="NCBI Taxonomy" id="2782607"/>
    <lineage>
        <taxon>Bacteria</taxon>
        <taxon>Pseudomonadati</taxon>
        <taxon>Pseudomonadota</taxon>
        <taxon>Alphaproteobacteria</taxon>
        <taxon>Sphingomonadales</taxon>
        <taxon>Sphingomonadaceae</taxon>
        <taxon>Sphingobium</taxon>
    </lineage>
</organism>
<keyword evidence="9" id="KW-0132">Cell division</keyword>
<evidence type="ECO:0000313" key="9">
    <source>
        <dbReference type="EMBL" id="MBT2186842.1"/>
    </source>
</evidence>